<dbReference type="Gene3D" id="1.20.1280.50">
    <property type="match status" value="1"/>
</dbReference>
<reference evidence="3 4" key="1">
    <citation type="submission" date="2015-04" db="EMBL/GenBank/DDBJ databases">
        <title>Complete genome sequence of Schizopora paradoxa KUC8140, a cosmopolitan wood degrader in East Asia.</title>
        <authorList>
            <consortium name="DOE Joint Genome Institute"/>
            <person name="Min B."/>
            <person name="Park H."/>
            <person name="Jang Y."/>
            <person name="Kim J.-J."/>
            <person name="Kim K.H."/>
            <person name="Pangilinan J."/>
            <person name="Lipzen A."/>
            <person name="Riley R."/>
            <person name="Grigoriev I.V."/>
            <person name="Spatafora J.W."/>
            <person name="Choi I.-G."/>
        </authorList>
    </citation>
    <scope>NUCLEOTIDE SEQUENCE [LARGE SCALE GENOMIC DNA]</scope>
    <source>
        <strain evidence="3 4">KUC8140</strain>
    </source>
</reference>
<dbReference type="Proteomes" id="UP000053477">
    <property type="component" value="Unassembled WGS sequence"/>
</dbReference>
<dbReference type="SUPFAM" id="SSF52047">
    <property type="entry name" value="RNI-like"/>
    <property type="match status" value="1"/>
</dbReference>
<sequence>MNSALQSTQNSSPRLLDADVLTSSPEPVNGVPDNCTGELYRRMLDLTYHAGRVKMELALVNNFAEMVTIDAEIVELHEPGPCYYPDLKAALEDMRDTRLLVATVVNNIDLAIRNLESQTSKIFIQGNFARFPDEIFGMIFEFAGFGDLRSAINISRVCRRFRNIALSTPLLWSRIHLRGRWIEEAKARADRTRSSMPSLSLVIDARSGHHPRDTLYSDYRLVILDFVCDHALRITSLEMDLEYLYDGHSSWSEYSTITLPYLVYMKLSAFYSEFSDTDAFAQREELWQEYRDWNMPMLRTLHSVNMFPDFPANVLSKIKTYRLEIRKEYDDSYLHWTLSSLAGYLSQMTSIEDLTISSLNLMDEHFPPEDIPKVQMVSLRRLSLKFSDYRKTHFKHFFDAFESGNLRSLSINVPSECIPDLEQWSEELWNVHRFPTLTDVRFVIRPLFNVGELRSDPRLTILDRFLAAFPKLQDIYFECVSDESHPFSFSNSLCAMHFKNCNLLDRWDQQWWISYCKSAYRKTHGEELDRCLILDGADRGAYGRTPVIEKTANSIQDINLWREAFVE</sequence>
<feature type="domain" description="F-box" evidence="2">
    <location>
        <begin position="125"/>
        <end position="175"/>
    </location>
</feature>
<organism evidence="3 4">
    <name type="scientific">Schizopora paradoxa</name>
    <dbReference type="NCBI Taxonomy" id="27342"/>
    <lineage>
        <taxon>Eukaryota</taxon>
        <taxon>Fungi</taxon>
        <taxon>Dikarya</taxon>
        <taxon>Basidiomycota</taxon>
        <taxon>Agaricomycotina</taxon>
        <taxon>Agaricomycetes</taxon>
        <taxon>Hymenochaetales</taxon>
        <taxon>Schizoporaceae</taxon>
        <taxon>Schizopora</taxon>
    </lineage>
</organism>
<dbReference type="STRING" id="27342.A0A0H2R6D8"/>
<gene>
    <name evidence="3" type="ORF">SCHPADRAFT_1003086</name>
</gene>
<dbReference type="InterPro" id="IPR036047">
    <property type="entry name" value="F-box-like_dom_sf"/>
</dbReference>
<dbReference type="SUPFAM" id="SSF81383">
    <property type="entry name" value="F-box domain"/>
    <property type="match status" value="1"/>
</dbReference>
<dbReference type="InterPro" id="IPR001810">
    <property type="entry name" value="F-box_dom"/>
</dbReference>
<name>A0A0H2R6D8_9AGAM</name>
<feature type="compositionally biased region" description="Polar residues" evidence="1">
    <location>
        <begin position="1"/>
        <end position="13"/>
    </location>
</feature>
<protein>
    <recommendedName>
        <fullName evidence="2">F-box domain-containing protein</fullName>
    </recommendedName>
</protein>
<evidence type="ECO:0000313" key="3">
    <source>
        <dbReference type="EMBL" id="KLO05033.1"/>
    </source>
</evidence>
<proteinExistence type="predicted"/>
<dbReference type="EMBL" id="KQ086377">
    <property type="protein sequence ID" value="KLO05033.1"/>
    <property type="molecule type" value="Genomic_DNA"/>
</dbReference>
<dbReference type="Pfam" id="PF12937">
    <property type="entry name" value="F-box-like"/>
    <property type="match status" value="1"/>
</dbReference>
<evidence type="ECO:0000259" key="2">
    <source>
        <dbReference type="PROSITE" id="PS50181"/>
    </source>
</evidence>
<evidence type="ECO:0000313" key="4">
    <source>
        <dbReference type="Proteomes" id="UP000053477"/>
    </source>
</evidence>
<dbReference type="InParanoid" id="A0A0H2R6D8"/>
<feature type="region of interest" description="Disordered" evidence="1">
    <location>
        <begin position="1"/>
        <end position="28"/>
    </location>
</feature>
<dbReference type="PROSITE" id="PS50181">
    <property type="entry name" value="FBOX"/>
    <property type="match status" value="1"/>
</dbReference>
<dbReference type="OrthoDB" id="3051094at2759"/>
<accession>A0A0H2R6D8</accession>
<keyword evidence="4" id="KW-1185">Reference proteome</keyword>
<dbReference type="AlphaFoldDB" id="A0A0H2R6D8"/>
<evidence type="ECO:0000256" key="1">
    <source>
        <dbReference type="SAM" id="MobiDB-lite"/>
    </source>
</evidence>